<dbReference type="Proteomes" id="UP001152872">
    <property type="component" value="Unassembled WGS sequence"/>
</dbReference>
<keyword evidence="2" id="KW-1185">Reference proteome</keyword>
<reference evidence="1" key="1">
    <citation type="submission" date="2019-05" db="EMBL/GenBank/DDBJ databases">
        <title>Whole genome sequencing of Pseudanabaena catenata USMAC16.</title>
        <authorList>
            <person name="Khan Z."/>
            <person name="Omar W.M."/>
            <person name="Convey P."/>
            <person name="Merican F."/>
            <person name="Najimudin N."/>
        </authorList>
    </citation>
    <scope>NUCLEOTIDE SEQUENCE</scope>
    <source>
        <strain evidence="1">USMAC16</strain>
    </source>
</reference>
<comment type="caution">
    <text evidence="1">The sequence shown here is derived from an EMBL/GenBank/DDBJ whole genome shotgun (WGS) entry which is preliminary data.</text>
</comment>
<feature type="non-terminal residue" evidence="1">
    <location>
        <position position="1"/>
    </location>
</feature>
<protein>
    <submittedName>
        <fullName evidence="1">Uncharacterized protein</fullName>
    </submittedName>
</protein>
<proteinExistence type="predicted"/>
<gene>
    <name evidence="1" type="ORF">FEV09_16695</name>
</gene>
<sequence length="280" mass="32520">SGAGFKSSFFFWCHLLGRVNLFLFYPSFLLSIYTQCLIEMLPTTSYCTKPSSNRKNSNKSCICVQKTTLLVHNFCGIDDKFAIGLINQVVRLCQVKTTEVFHILDNDFRSVIQELVKEKPILLWNALSNFFEIGTPSEIFYLEELVGHLQYTDGKSQNNAGIIFGVPETEYINWAKKDPKKRLRFLCNFYPILEKKDSGESQWHPALVKLTNEFGEIEEFCDALESRLQLYRAETAKLETYLTLFKSWRKHPKMSHWVKDMINSVERQIDKEKKRTGGNP</sequence>
<name>A0A9X4RJ12_9CYAN</name>
<evidence type="ECO:0000313" key="1">
    <source>
        <dbReference type="EMBL" id="MDG3496186.1"/>
    </source>
</evidence>
<organism evidence="1 2">
    <name type="scientific">Pseudanabaena catenata USMAC16</name>
    <dbReference type="NCBI Taxonomy" id="1855837"/>
    <lineage>
        <taxon>Bacteria</taxon>
        <taxon>Bacillati</taxon>
        <taxon>Cyanobacteriota</taxon>
        <taxon>Cyanophyceae</taxon>
        <taxon>Pseudanabaenales</taxon>
        <taxon>Pseudanabaenaceae</taxon>
        <taxon>Pseudanabaena</taxon>
    </lineage>
</organism>
<accession>A0A9X4RJ12</accession>
<evidence type="ECO:0000313" key="2">
    <source>
        <dbReference type="Proteomes" id="UP001152872"/>
    </source>
</evidence>
<dbReference type="AlphaFoldDB" id="A0A9X4RJ12"/>
<dbReference type="EMBL" id="VBTY01000159">
    <property type="protein sequence ID" value="MDG3496186.1"/>
    <property type="molecule type" value="Genomic_DNA"/>
</dbReference>